<protein>
    <submittedName>
        <fullName evidence="1">Uncharacterized protein</fullName>
    </submittedName>
</protein>
<evidence type="ECO:0000313" key="2">
    <source>
        <dbReference type="Proteomes" id="UP000596742"/>
    </source>
</evidence>
<comment type="caution">
    <text evidence="1">The sequence shown here is derived from an EMBL/GenBank/DDBJ whole genome shotgun (WGS) entry which is preliminary data.</text>
</comment>
<proteinExistence type="predicted"/>
<dbReference type="AlphaFoldDB" id="A0A8B6CVQ5"/>
<accession>A0A8B6CVQ5</accession>
<dbReference type="EMBL" id="UYJE01002498">
    <property type="protein sequence ID" value="VDI11333.1"/>
    <property type="molecule type" value="Genomic_DNA"/>
</dbReference>
<keyword evidence="2" id="KW-1185">Reference proteome</keyword>
<organism evidence="1 2">
    <name type="scientific">Mytilus galloprovincialis</name>
    <name type="common">Mediterranean mussel</name>
    <dbReference type="NCBI Taxonomy" id="29158"/>
    <lineage>
        <taxon>Eukaryota</taxon>
        <taxon>Metazoa</taxon>
        <taxon>Spiralia</taxon>
        <taxon>Lophotrochozoa</taxon>
        <taxon>Mollusca</taxon>
        <taxon>Bivalvia</taxon>
        <taxon>Autobranchia</taxon>
        <taxon>Pteriomorphia</taxon>
        <taxon>Mytilida</taxon>
        <taxon>Mytiloidea</taxon>
        <taxon>Mytilidae</taxon>
        <taxon>Mytilinae</taxon>
        <taxon>Mytilus</taxon>
    </lineage>
</organism>
<name>A0A8B6CVQ5_MYTGA</name>
<reference evidence="1" key="1">
    <citation type="submission" date="2018-11" db="EMBL/GenBank/DDBJ databases">
        <authorList>
            <person name="Alioto T."/>
            <person name="Alioto T."/>
        </authorList>
    </citation>
    <scope>NUCLEOTIDE SEQUENCE</scope>
</reference>
<dbReference type="Proteomes" id="UP000596742">
    <property type="component" value="Unassembled WGS sequence"/>
</dbReference>
<dbReference type="PANTHER" id="PTHR46670:SF3">
    <property type="entry name" value="ENDONUCLEASE_EXONUCLEASE_PHOSPHATASE DOMAIN-CONTAINING PROTEIN"/>
    <property type="match status" value="1"/>
</dbReference>
<feature type="non-terminal residue" evidence="1">
    <location>
        <position position="394"/>
    </location>
</feature>
<gene>
    <name evidence="1" type="ORF">MGAL_10B007934</name>
</gene>
<evidence type="ECO:0000313" key="1">
    <source>
        <dbReference type="EMBL" id="VDI11333.1"/>
    </source>
</evidence>
<dbReference type="PANTHER" id="PTHR46670">
    <property type="entry name" value="ENDO/EXONUCLEASE/PHOSPHATASE DOMAIN-CONTAINING PROTEIN"/>
    <property type="match status" value="1"/>
</dbReference>
<sequence length="394" mass="44597">MTLLNTITSVITQPLSCLGQSLLATSSRRTRRGTRAETRVIRHITALTDILVIMESWLGSDVDEGIIQDIVPSGYSIIHHSRSDRRGGGIALLFKGDIKRGSNVQRPNISDAQGNQVCDHFSVHATLACQKPNCMHKDISLRKCKEIDMTAFKKDIVDCFSCTGIDSSIEQQVEHYHGNLSNIFDKHAPVTIKSVVLRPNTEWYSDHLNNAKRDKRKAERKWRDSKFEVHHQMYTEKCRTVDKLLYIAKETYYSSKIENCGNDHKQLFKLTKHLMGKQQQTPLPSLSSDLELSNSFADFFVNKVVTIRDELRDKNVVKGDNIAFIQADVQFTGTLLLSFKHTTNDEIRTIIRKSPNKSCELDPIPSNLLKQCSDVVVPLISDIVNASFDENIVP</sequence>
<dbReference type="OrthoDB" id="10066052at2759"/>